<sequence>MSLFASSFTPATTPVVDSNASSARHNKRKRTSEASAQAQNRTAAYGERNTVKSAQQNIEKLMKVLDKGAVVGKKAKASSSSSARRKSTGRLDDDAPLTMDELRRRLAEEDQKPGKGGDADGSHEEPKKKKIKYGLDGRPILPPGVASIAELEGKTKSKGKGRQSLPAKQEEKKLEAAAPTEEVSSDEEDAAPAVPAPMTTLQSSLANKLSSAKFRWLNEQLYTLPSTEAWDLMRKEGGSAFADYHDSHRQQTAAWPSPPLPYIISAIRARSQPTNLIVDLGCGDASLAKELNGINGYTVLSYDLVGDVQPLPHTAGGGAERTSARGWVVPGDFLDSVPLPGEPGGDERAQDGFPAVPVPEGKKKGKKQARSVVRVVMPQVVDTVVCCLSLMGVNWVGGIYEAARILKTGGVFHVAEVTSRLISNKEFIKLVESFGFHLDEHTAPTTHFDLFRFTKTSFAPLGIVKGQQGWEARLAQGTKIMKGCVYKKR</sequence>
<name>A0ACC2X1T6_9TREE</name>
<keyword evidence="2" id="KW-1185">Reference proteome</keyword>
<accession>A0ACC2X1T6</accession>
<proteinExistence type="predicted"/>
<organism evidence="1 2">
    <name type="scientific">Naganishia adeliensis</name>
    <dbReference type="NCBI Taxonomy" id="92952"/>
    <lineage>
        <taxon>Eukaryota</taxon>
        <taxon>Fungi</taxon>
        <taxon>Dikarya</taxon>
        <taxon>Basidiomycota</taxon>
        <taxon>Agaricomycotina</taxon>
        <taxon>Tremellomycetes</taxon>
        <taxon>Filobasidiales</taxon>
        <taxon>Filobasidiaceae</taxon>
        <taxon>Naganishia</taxon>
    </lineage>
</organism>
<reference evidence="1" key="1">
    <citation type="submission" date="2023-04" db="EMBL/GenBank/DDBJ databases">
        <title>Draft Genome sequencing of Naganishia species isolated from polar environments using Oxford Nanopore Technology.</title>
        <authorList>
            <person name="Leo P."/>
            <person name="Venkateswaran K."/>
        </authorList>
    </citation>
    <scope>NUCLEOTIDE SEQUENCE</scope>
    <source>
        <strain evidence="1">MNA-CCFEE 5262</strain>
    </source>
</reference>
<dbReference type="EMBL" id="JASBWS010000001">
    <property type="protein sequence ID" value="KAJ9117983.1"/>
    <property type="molecule type" value="Genomic_DNA"/>
</dbReference>
<comment type="caution">
    <text evidence="1">The sequence shown here is derived from an EMBL/GenBank/DDBJ whole genome shotgun (WGS) entry which is preliminary data.</text>
</comment>
<evidence type="ECO:0000313" key="1">
    <source>
        <dbReference type="EMBL" id="KAJ9117983.1"/>
    </source>
</evidence>
<dbReference type="Proteomes" id="UP001230649">
    <property type="component" value="Unassembled WGS sequence"/>
</dbReference>
<evidence type="ECO:0000313" key="2">
    <source>
        <dbReference type="Proteomes" id="UP001230649"/>
    </source>
</evidence>
<gene>
    <name evidence="1" type="ORF">QFC20_000264</name>
</gene>
<protein>
    <submittedName>
        <fullName evidence="1">Uncharacterized protein</fullName>
    </submittedName>
</protein>